<proteinExistence type="predicted"/>
<evidence type="ECO:0000313" key="1">
    <source>
        <dbReference type="EMBL" id="BDC98256.1"/>
    </source>
</evidence>
<evidence type="ECO:0008006" key="3">
    <source>
        <dbReference type="Google" id="ProtNLM"/>
    </source>
</evidence>
<dbReference type="EMBL" id="AP025292">
    <property type="protein sequence ID" value="BDC98256.1"/>
    <property type="molecule type" value="Genomic_DNA"/>
</dbReference>
<protein>
    <recommendedName>
        <fullName evidence="3">Transposase DDE domain-containing protein</fullName>
    </recommendedName>
</protein>
<reference evidence="1 2" key="1">
    <citation type="submission" date="2021-12" db="EMBL/GenBank/DDBJ databases">
        <title>Genome sequencing of bacteria with rrn-lacking chromosome and rrn-plasmid.</title>
        <authorList>
            <person name="Anda M."/>
            <person name="Iwasaki W."/>
        </authorList>
    </citation>
    <scope>NUCLEOTIDE SEQUENCE [LARGE SCALE GENOMIC DNA]</scope>
    <source>
        <strain evidence="1 2">NBRC 101262</strain>
    </source>
</reference>
<gene>
    <name evidence="1" type="ORF">PEPS_05370</name>
</gene>
<sequence>MLWYIISVSNWVSVVHDTRVQGSKNGKLAGFASLRKKEEKFYCQYRRMEHHAGCSCHRIRLFELLALALQNIYYLCKGERLLVGKTEC</sequence>
<dbReference type="Proteomes" id="UP001354989">
    <property type="component" value="Chromosome"/>
</dbReference>
<name>A0ABM7VBH8_9BACT</name>
<keyword evidence="2" id="KW-1185">Reference proteome</keyword>
<evidence type="ECO:0000313" key="2">
    <source>
        <dbReference type="Proteomes" id="UP001354989"/>
    </source>
</evidence>
<accession>A0ABM7VBH8</accession>
<organism evidence="1 2">
    <name type="scientific">Persicobacter psychrovividus</name>
    <dbReference type="NCBI Taxonomy" id="387638"/>
    <lineage>
        <taxon>Bacteria</taxon>
        <taxon>Pseudomonadati</taxon>
        <taxon>Bacteroidota</taxon>
        <taxon>Cytophagia</taxon>
        <taxon>Cytophagales</taxon>
        <taxon>Persicobacteraceae</taxon>
        <taxon>Persicobacter</taxon>
    </lineage>
</organism>